<dbReference type="Pfam" id="PF13927">
    <property type="entry name" value="Ig_3"/>
    <property type="match status" value="1"/>
</dbReference>
<feature type="domain" description="Ig-like" evidence="3">
    <location>
        <begin position="380"/>
        <end position="479"/>
    </location>
</feature>
<dbReference type="InterPro" id="IPR007110">
    <property type="entry name" value="Ig-like_dom"/>
</dbReference>
<feature type="compositionally biased region" description="Low complexity" evidence="1">
    <location>
        <begin position="261"/>
        <end position="289"/>
    </location>
</feature>
<dbReference type="GO" id="GO:0050808">
    <property type="term" value="P:synapse organization"/>
    <property type="evidence" value="ECO:0007669"/>
    <property type="project" value="TreeGrafter"/>
</dbReference>
<dbReference type="SMART" id="SM00408">
    <property type="entry name" value="IGc2"/>
    <property type="match status" value="2"/>
</dbReference>
<dbReference type="SMART" id="SM00409">
    <property type="entry name" value="IG"/>
    <property type="match status" value="2"/>
</dbReference>
<dbReference type="InterPro" id="IPR037448">
    <property type="entry name" value="Zig-8"/>
</dbReference>
<dbReference type="GO" id="GO:0032589">
    <property type="term" value="C:neuron projection membrane"/>
    <property type="evidence" value="ECO:0007669"/>
    <property type="project" value="TreeGrafter"/>
</dbReference>
<evidence type="ECO:0000256" key="1">
    <source>
        <dbReference type="SAM" id="MobiDB-lite"/>
    </source>
</evidence>
<feature type="domain" description="Ig-like" evidence="3">
    <location>
        <begin position="496"/>
        <end position="597"/>
    </location>
</feature>
<dbReference type="InterPro" id="IPR036179">
    <property type="entry name" value="Ig-like_dom_sf"/>
</dbReference>
<evidence type="ECO:0000259" key="3">
    <source>
        <dbReference type="PROSITE" id="PS50835"/>
    </source>
</evidence>
<name>A0A232FMK9_9HYME</name>
<dbReference type="Proteomes" id="UP000215335">
    <property type="component" value="Unassembled WGS sequence"/>
</dbReference>
<proteinExistence type="predicted"/>
<dbReference type="InterPro" id="IPR003599">
    <property type="entry name" value="Ig_sub"/>
</dbReference>
<keyword evidence="5" id="KW-1185">Reference proteome</keyword>
<keyword evidence="2" id="KW-0472">Membrane</keyword>
<dbReference type="PROSITE" id="PS50835">
    <property type="entry name" value="IG_LIKE"/>
    <property type="match status" value="2"/>
</dbReference>
<accession>A0A232FMK9</accession>
<dbReference type="PANTHER" id="PTHR23279:SF3">
    <property type="entry name" value="DEFECTIVE PROBOSCIS EXTENSION RESPONSE 18"/>
    <property type="match status" value="1"/>
</dbReference>
<dbReference type="AlphaFoldDB" id="A0A232FMK9"/>
<dbReference type="PANTHER" id="PTHR23279">
    <property type="entry name" value="DEFECTIVE PROBOSCIS EXTENSION RESPONSE DPR -RELATED"/>
    <property type="match status" value="1"/>
</dbReference>
<gene>
    <name evidence="4" type="ORF">TSAR_003116</name>
</gene>
<feature type="compositionally biased region" description="Polar residues" evidence="1">
    <location>
        <begin position="178"/>
        <end position="201"/>
    </location>
</feature>
<dbReference type="SUPFAM" id="SSF48726">
    <property type="entry name" value="Immunoglobulin"/>
    <property type="match status" value="2"/>
</dbReference>
<feature type="transmembrane region" description="Helical" evidence="2">
    <location>
        <begin position="89"/>
        <end position="113"/>
    </location>
</feature>
<evidence type="ECO:0000256" key="2">
    <source>
        <dbReference type="SAM" id="Phobius"/>
    </source>
</evidence>
<dbReference type="InterPro" id="IPR003598">
    <property type="entry name" value="Ig_sub2"/>
</dbReference>
<dbReference type="EMBL" id="NNAY01000032">
    <property type="protein sequence ID" value="OXU31760.1"/>
    <property type="molecule type" value="Genomic_DNA"/>
</dbReference>
<keyword evidence="2" id="KW-1133">Transmembrane helix</keyword>
<dbReference type="CDD" id="cd00096">
    <property type="entry name" value="Ig"/>
    <property type="match status" value="1"/>
</dbReference>
<organism evidence="4 5">
    <name type="scientific">Trichomalopsis sarcophagae</name>
    <dbReference type="NCBI Taxonomy" id="543379"/>
    <lineage>
        <taxon>Eukaryota</taxon>
        <taxon>Metazoa</taxon>
        <taxon>Ecdysozoa</taxon>
        <taxon>Arthropoda</taxon>
        <taxon>Hexapoda</taxon>
        <taxon>Insecta</taxon>
        <taxon>Pterygota</taxon>
        <taxon>Neoptera</taxon>
        <taxon>Endopterygota</taxon>
        <taxon>Hymenoptera</taxon>
        <taxon>Apocrita</taxon>
        <taxon>Proctotrupomorpha</taxon>
        <taxon>Chalcidoidea</taxon>
        <taxon>Pteromalidae</taxon>
        <taxon>Pteromalinae</taxon>
        <taxon>Trichomalopsis</taxon>
    </lineage>
</organism>
<dbReference type="InterPro" id="IPR013783">
    <property type="entry name" value="Ig-like_fold"/>
</dbReference>
<comment type="caution">
    <text evidence="4">The sequence shown here is derived from an EMBL/GenBank/DDBJ whole genome shotgun (WGS) entry which is preliminary data.</text>
</comment>
<evidence type="ECO:0000313" key="4">
    <source>
        <dbReference type="EMBL" id="OXU31760.1"/>
    </source>
</evidence>
<feature type="region of interest" description="Disordered" evidence="1">
    <location>
        <begin position="178"/>
        <end position="203"/>
    </location>
</feature>
<protein>
    <recommendedName>
        <fullName evidence="3">Ig-like domain-containing protein</fullName>
    </recommendedName>
</protein>
<dbReference type="Pfam" id="PF07686">
    <property type="entry name" value="V-set"/>
    <property type="match status" value="1"/>
</dbReference>
<dbReference type="InterPro" id="IPR013106">
    <property type="entry name" value="Ig_V-set"/>
</dbReference>
<sequence>MARGARWHLCSSGTEWTAGRTYVRSGVSSSSQWGNGENTGGLSVLKRPKSSSSINERIAKKEEKKTYQETKGIERERLSPREMSSASSALGALAVLSIILATTAGLILCFVLIHSVETKPIDLWVDTGAQVVTPNLPKHTNAQRIPSRPDAPQSSASVRNSFARAIIAFPNDALRSRNNTHNKSCTGTDLSPMMSSGTESEVTGYLSSTTGSIVSSTSYRVENVTSSPVTTTTTTTTTTAEYPEIANVATTAASIGTVVTTSPSATSASPAKDPSTTVKATISSTSTTTPGPPLQERLVGSEGLASSSFPRETTRLSETTTSVVQTTTTTTTTHGSSIVMVGKSVAAKSRNDLVGGTFHEIKPAQKVNSAGYFGGKMVKPNVASALGKYTPYFEDGQTELNVTARIGSTVILDCEIGMLGNKTVTWSYHSADVFRLLTVGRNAYSVDQRISLYFRYPTNWRLRIQYATPRDSGLYECQVATYPPLVKKIHLLVTAPILVIMDDSGRIKSGERHLKAGSSLHLRCEARDVPERYNETVIWTRGDEILNEDVSENRTTELMDGREIQVIVSTIVIERATPRHAGNYSCVVPEKARATIAVHVLNGELPAAVHDGNGVSRSVLNLWLIHLTVSYVFSR</sequence>
<dbReference type="STRING" id="543379.A0A232FMK9"/>
<feature type="region of interest" description="Disordered" evidence="1">
    <location>
        <begin position="261"/>
        <end position="321"/>
    </location>
</feature>
<keyword evidence="2" id="KW-0812">Transmembrane</keyword>
<dbReference type="OrthoDB" id="6354602at2759"/>
<dbReference type="Gene3D" id="2.60.40.10">
    <property type="entry name" value="Immunoglobulins"/>
    <property type="match status" value="2"/>
</dbReference>
<reference evidence="4 5" key="1">
    <citation type="journal article" date="2017" name="Curr. Biol.">
        <title>The Evolution of Venom by Co-option of Single-Copy Genes.</title>
        <authorList>
            <person name="Martinson E.O."/>
            <person name="Mrinalini"/>
            <person name="Kelkar Y.D."/>
            <person name="Chang C.H."/>
            <person name="Werren J.H."/>
        </authorList>
    </citation>
    <scope>NUCLEOTIDE SEQUENCE [LARGE SCALE GENOMIC DNA]</scope>
    <source>
        <strain evidence="4 5">Alberta</strain>
        <tissue evidence="4">Whole body</tissue>
    </source>
</reference>
<feature type="region of interest" description="Disordered" evidence="1">
    <location>
        <begin position="29"/>
        <end position="55"/>
    </location>
</feature>
<evidence type="ECO:0000313" key="5">
    <source>
        <dbReference type="Proteomes" id="UP000215335"/>
    </source>
</evidence>